<sequence>MRNTELEHVVNQLLNTSAFSDYAPNGLQVEGREEVKKIVTGVTACQALLDEAVRLKADAVLVHHGYFWKNDAPVITGMKRKRLKTLLANDINLYGWHLPLDAHPLIGNNALLAKDLAVEVCGEVMPLVPWGELKEPLSGELLAERLTKVLGREPLHCGDNAPHLIRRVAWCTGGGQGFIDAAAAFGVDAFISGEVSEKTIHSAREQGIHFFAAGHHATERAGIRALGEWLTENYALDVTFIDIDNPA</sequence>
<proteinExistence type="inferred from homology"/>
<evidence type="ECO:0000313" key="5">
    <source>
        <dbReference type="EMBL" id="EXU73543.1"/>
    </source>
</evidence>
<feature type="binding site" evidence="4">
    <location>
        <position position="219"/>
    </location>
    <ligand>
        <name>a divalent metal cation</name>
        <dbReference type="ChEBI" id="CHEBI:60240"/>
        <label>1</label>
    </ligand>
</feature>
<dbReference type="RefSeq" id="WP_034941637.1">
    <property type="nucleotide sequence ID" value="NZ_JFHN01000075.1"/>
</dbReference>
<dbReference type="GO" id="GO:0005737">
    <property type="term" value="C:cytoplasm"/>
    <property type="evidence" value="ECO:0007669"/>
    <property type="project" value="TreeGrafter"/>
</dbReference>
<dbReference type="STRING" id="69222.BG55_22240"/>
<dbReference type="Gene3D" id="3.40.1390.30">
    <property type="entry name" value="NIF3 (NGG1p interacting factor 3)-like"/>
    <property type="match status" value="2"/>
</dbReference>
<gene>
    <name evidence="5" type="ORF">BG55_22240</name>
</gene>
<comment type="caution">
    <text evidence="5">The sequence shown here is derived from an EMBL/GenBank/DDBJ whole genome shotgun (WGS) entry which is preliminary data.</text>
</comment>
<feature type="binding site" evidence="4">
    <location>
        <position position="101"/>
    </location>
    <ligand>
        <name>a divalent metal cation</name>
        <dbReference type="ChEBI" id="CHEBI:60240"/>
        <label>1</label>
    </ligand>
</feature>
<reference evidence="5 6" key="1">
    <citation type="submission" date="2014-02" db="EMBL/GenBank/DDBJ databases">
        <title>Draft genome of Erwinia mallotivora strain BT-MARDI, a papaya dieback pathogen.</title>
        <authorList>
            <person name="Redzuan R."/>
            <person name="Abu Bakar N."/>
            <person name="Badrun R."/>
            <person name="Mohd Raih M.F."/>
            <person name="Rozano L."/>
            <person name="Mat Amin N."/>
        </authorList>
    </citation>
    <scope>NUCLEOTIDE SEQUENCE [LARGE SCALE GENOMIC DNA]</scope>
    <source>
        <strain evidence="5 6">BT-MARDI</strain>
    </source>
</reference>
<feature type="binding site" evidence="4">
    <location>
        <position position="63"/>
    </location>
    <ligand>
        <name>a divalent metal cation</name>
        <dbReference type="ChEBI" id="CHEBI:60240"/>
        <label>1</label>
    </ligand>
</feature>
<evidence type="ECO:0000256" key="4">
    <source>
        <dbReference type="PIRSR" id="PIRSR602678-1"/>
    </source>
</evidence>
<protein>
    <recommendedName>
        <fullName evidence="2">GTP cyclohydrolase 1 type 2 homolog</fullName>
    </recommendedName>
</protein>
<comment type="similarity">
    <text evidence="1">Belongs to the GTP cyclohydrolase I type 2/NIF3 family.</text>
</comment>
<evidence type="ECO:0000256" key="1">
    <source>
        <dbReference type="ARBA" id="ARBA00006964"/>
    </source>
</evidence>
<keyword evidence="3 4" id="KW-0479">Metal-binding</keyword>
<evidence type="ECO:0000256" key="2">
    <source>
        <dbReference type="ARBA" id="ARBA00022112"/>
    </source>
</evidence>
<dbReference type="Proteomes" id="UP000019918">
    <property type="component" value="Unassembled WGS sequence"/>
</dbReference>
<accession>A0A014N2A1</accession>
<feature type="binding site" evidence="4">
    <location>
        <position position="215"/>
    </location>
    <ligand>
        <name>a divalent metal cation</name>
        <dbReference type="ChEBI" id="CHEBI:60240"/>
        <label>2</label>
    </ligand>
</feature>
<dbReference type="InterPro" id="IPR036069">
    <property type="entry name" value="DUF34/NIF3_sf"/>
</dbReference>
<dbReference type="GO" id="GO:0046872">
    <property type="term" value="F:metal ion binding"/>
    <property type="evidence" value="ECO:0007669"/>
    <property type="project" value="UniProtKB-KW"/>
</dbReference>
<dbReference type="NCBIfam" id="TIGR00486">
    <property type="entry name" value="YbgI_SA1388"/>
    <property type="match status" value="1"/>
</dbReference>
<dbReference type="FunFam" id="3.40.1390.30:FF:000002">
    <property type="entry name" value="Nif3-like dinuclear metal center protein"/>
    <property type="match status" value="1"/>
</dbReference>
<dbReference type="AlphaFoldDB" id="A0A014N2A1"/>
<dbReference type="InterPro" id="IPR002678">
    <property type="entry name" value="DUF34/NIF3"/>
</dbReference>
<dbReference type="PANTHER" id="PTHR13799">
    <property type="entry name" value="NGG1 INTERACTING FACTOR 3"/>
    <property type="match status" value="1"/>
</dbReference>
<keyword evidence="6" id="KW-1185">Reference proteome</keyword>
<dbReference type="OrthoDB" id="9800881at2"/>
<name>A0A014N2A1_9GAMM</name>
<dbReference type="Pfam" id="PF01784">
    <property type="entry name" value="DUF34_NIF3"/>
    <property type="match status" value="1"/>
</dbReference>
<dbReference type="NCBIfam" id="NF008064">
    <property type="entry name" value="PRK10799.1"/>
    <property type="match status" value="1"/>
</dbReference>
<dbReference type="PANTHER" id="PTHR13799:SF14">
    <property type="entry name" value="GTP CYCLOHYDROLASE 1 TYPE 2 HOMOLOG"/>
    <property type="match status" value="1"/>
</dbReference>
<organism evidence="5 6">
    <name type="scientific">Erwinia mallotivora</name>
    <dbReference type="NCBI Taxonomy" id="69222"/>
    <lineage>
        <taxon>Bacteria</taxon>
        <taxon>Pseudomonadati</taxon>
        <taxon>Pseudomonadota</taxon>
        <taxon>Gammaproteobacteria</taxon>
        <taxon>Enterobacterales</taxon>
        <taxon>Erwiniaceae</taxon>
        <taxon>Erwinia</taxon>
    </lineage>
</organism>
<evidence type="ECO:0000256" key="3">
    <source>
        <dbReference type="ARBA" id="ARBA00022723"/>
    </source>
</evidence>
<evidence type="ECO:0000313" key="6">
    <source>
        <dbReference type="Proteomes" id="UP000019918"/>
    </source>
</evidence>
<feature type="binding site" evidence="4">
    <location>
        <position position="64"/>
    </location>
    <ligand>
        <name>a divalent metal cation</name>
        <dbReference type="ChEBI" id="CHEBI:60240"/>
        <label>2</label>
    </ligand>
</feature>
<dbReference type="EMBL" id="JFHN01000075">
    <property type="protein sequence ID" value="EXU73543.1"/>
    <property type="molecule type" value="Genomic_DNA"/>
</dbReference>
<dbReference type="PATRIC" id="fig|69222.5.peg.4540"/>
<dbReference type="SUPFAM" id="SSF102705">
    <property type="entry name" value="NIF3 (NGG1p interacting factor 3)-like"/>
    <property type="match status" value="1"/>
</dbReference>